<dbReference type="AlphaFoldDB" id="R8AY39"/>
<evidence type="ECO:0000313" key="2">
    <source>
        <dbReference type="EMBL" id="EON91259.1"/>
    </source>
</evidence>
<evidence type="ECO:0008006" key="4">
    <source>
        <dbReference type="Google" id="ProtNLM"/>
    </source>
</evidence>
<name>R8AY39_9GAMM</name>
<keyword evidence="3" id="KW-1185">Reference proteome</keyword>
<evidence type="ECO:0000313" key="3">
    <source>
        <dbReference type="Proteomes" id="UP000016540"/>
    </source>
</evidence>
<keyword evidence="1" id="KW-0472">Membrane</keyword>
<dbReference type="RefSeq" id="WP_012139060.1">
    <property type="nucleotide sequence ID" value="NZ_KE007327.1"/>
</dbReference>
<reference evidence="2 3" key="1">
    <citation type="journal article" date="2013" name="Genome Announc.">
        <title>Draft Genome Sequence of the Moderately Halophilic Bacterium Marinobacter lipolyticus Strain SM19.</title>
        <authorList>
            <person name="Papke R.T."/>
            <person name="de la Haba R.R."/>
            <person name="Infante-Dominguez C."/>
            <person name="Perez D."/>
            <person name="Sanchez-Porro C."/>
            <person name="Lapierre P."/>
            <person name="Ventosa A."/>
        </authorList>
    </citation>
    <scope>NUCLEOTIDE SEQUENCE [LARGE SCALE GENOMIC DNA]</scope>
    <source>
        <strain evidence="2 3">SM19</strain>
    </source>
</reference>
<evidence type="ECO:0000256" key="1">
    <source>
        <dbReference type="SAM" id="Phobius"/>
    </source>
</evidence>
<dbReference type="EMBL" id="ASAD01000017">
    <property type="protein sequence ID" value="EON91259.1"/>
    <property type="molecule type" value="Genomic_DNA"/>
</dbReference>
<protein>
    <recommendedName>
        <fullName evidence="4">Flp/Fap pilin component</fullName>
    </recommendedName>
</protein>
<proteinExistence type="predicted"/>
<comment type="caution">
    <text evidence="2">The sequence shown here is derived from an EMBL/GenBank/DDBJ whole genome shotgun (WGS) entry which is preliminary data.</text>
</comment>
<feature type="transmembrane region" description="Helical" evidence="1">
    <location>
        <begin position="33"/>
        <end position="57"/>
    </location>
</feature>
<dbReference type="HOGENOM" id="CLU_187379_0_0_6"/>
<keyword evidence="1" id="KW-1133">Transmembrane helix</keyword>
<keyword evidence="1" id="KW-0812">Transmembrane</keyword>
<dbReference type="Proteomes" id="UP000016540">
    <property type="component" value="Unassembled WGS sequence"/>
</dbReference>
<dbReference type="PATRIC" id="fig|1318628.3.peg.2918"/>
<organism evidence="2 3">
    <name type="scientific">Marinobacter lipolyticus SM19</name>
    <dbReference type="NCBI Taxonomy" id="1318628"/>
    <lineage>
        <taxon>Bacteria</taxon>
        <taxon>Pseudomonadati</taxon>
        <taxon>Pseudomonadota</taxon>
        <taxon>Gammaproteobacteria</taxon>
        <taxon>Pseudomonadales</taxon>
        <taxon>Marinobacteraceae</taxon>
        <taxon>Marinobacter</taxon>
    </lineage>
</organism>
<accession>R8AY39</accession>
<dbReference type="STRING" id="1318628.MARLIPOL_14600"/>
<gene>
    <name evidence="2" type="ORF">MARLIPOL_14600</name>
</gene>
<dbReference type="OrthoDB" id="6372100at2"/>
<sequence length="77" mass="7949">MSIQRINNMSTRIAANLQTRKLPLKSKQKGASALEYIVLAAALIGILTLLATSGVGAQVVQAFTDLFTDAASAGSGT</sequence>